<dbReference type="GO" id="GO:0000175">
    <property type="term" value="F:3'-5'-RNA exonuclease activity"/>
    <property type="evidence" value="ECO:0007669"/>
    <property type="project" value="InterPro"/>
</dbReference>
<name>A0A3S2Z7E0_9PROT</name>
<dbReference type="CDD" id="cd06133">
    <property type="entry name" value="ERI-1_3'hExo_like"/>
    <property type="match status" value="1"/>
</dbReference>
<dbReference type="PANTHER" id="PTHR23044:SF61">
    <property type="entry name" value="3'-5' EXORIBONUCLEASE 1-RELATED"/>
    <property type="match status" value="1"/>
</dbReference>
<keyword evidence="1" id="KW-0540">Nuclease</keyword>
<dbReference type="Gene3D" id="3.30.420.10">
    <property type="entry name" value="Ribonuclease H-like superfamily/Ribonuclease H"/>
    <property type="match status" value="1"/>
</dbReference>
<proteinExistence type="predicted"/>
<dbReference type="Proteomes" id="UP000287447">
    <property type="component" value="Unassembled WGS sequence"/>
</dbReference>
<evidence type="ECO:0000256" key="2">
    <source>
        <dbReference type="ARBA" id="ARBA00022801"/>
    </source>
</evidence>
<keyword evidence="3 5" id="KW-0269">Exonuclease</keyword>
<evidence type="ECO:0000259" key="4">
    <source>
        <dbReference type="SMART" id="SM00479"/>
    </source>
</evidence>
<dbReference type="PANTHER" id="PTHR23044">
    <property type="entry name" value="3'-5' EXONUCLEASE ERI1-RELATED"/>
    <property type="match status" value="1"/>
</dbReference>
<dbReference type="OrthoDB" id="7362525at2"/>
<keyword evidence="2" id="KW-0378">Hydrolase</keyword>
<sequence>MTAQGSPEYALPTSGELVLFDTEYTAWEGSQERRWSADWEHRELVEVGAVRVDATDFHVLDQFQRFTVPKVNPRLSDYFKDLTGIRQEDIDKEGVPLSVLFHDFAKFGQGCGLFVSNGNDSAVFEISAGIQGVDVPIAKERFANIRPALERVLSAAPGELTTGLLPARLGLPMTGALHSAIDDAVALARTLAELRRTGRF</sequence>
<dbReference type="AlphaFoldDB" id="A0A3S2Z7E0"/>
<dbReference type="EMBL" id="SADE01000002">
    <property type="protein sequence ID" value="RVU36374.1"/>
    <property type="molecule type" value="Genomic_DNA"/>
</dbReference>
<dbReference type="GO" id="GO:0006259">
    <property type="term" value="P:DNA metabolic process"/>
    <property type="evidence" value="ECO:0007669"/>
    <property type="project" value="UniProtKB-ARBA"/>
</dbReference>
<keyword evidence="6" id="KW-1185">Reference proteome</keyword>
<dbReference type="InterPro" id="IPR012337">
    <property type="entry name" value="RNaseH-like_sf"/>
</dbReference>
<dbReference type="GO" id="GO:0003676">
    <property type="term" value="F:nucleic acid binding"/>
    <property type="evidence" value="ECO:0007669"/>
    <property type="project" value="InterPro"/>
</dbReference>
<evidence type="ECO:0000313" key="6">
    <source>
        <dbReference type="Proteomes" id="UP000287447"/>
    </source>
</evidence>
<dbReference type="Pfam" id="PF00929">
    <property type="entry name" value="RNase_T"/>
    <property type="match status" value="1"/>
</dbReference>
<dbReference type="RefSeq" id="WP_127765850.1">
    <property type="nucleotide sequence ID" value="NZ_SADE01000002.1"/>
</dbReference>
<dbReference type="InterPro" id="IPR013520">
    <property type="entry name" value="Ribonucl_H"/>
</dbReference>
<evidence type="ECO:0000313" key="5">
    <source>
        <dbReference type="EMBL" id="RVU36374.1"/>
    </source>
</evidence>
<dbReference type="SUPFAM" id="SSF53098">
    <property type="entry name" value="Ribonuclease H-like"/>
    <property type="match status" value="1"/>
</dbReference>
<feature type="domain" description="Exonuclease" evidence="4">
    <location>
        <begin position="16"/>
        <end position="200"/>
    </location>
</feature>
<organism evidence="5 6">
    <name type="scientific">Hwanghaeella grinnelliae</name>
    <dbReference type="NCBI Taxonomy" id="2500179"/>
    <lineage>
        <taxon>Bacteria</taxon>
        <taxon>Pseudomonadati</taxon>
        <taxon>Pseudomonadota</taxon>
        <taxon>Alphaproteobacteria</taxon>
        <taxon>Rhodospirillales</taxon>
        <taxon>Rhodospirillaceae</taxon>
        <taxon>Hwanghaeella</taxon>
    </lineage>
</organism>
<dbReference type="InterPro" id="IPR036397">
    <property type="entry name" value="RNaseH_sf"/>
</dbReference>
<evidence type="ECO:0000256" key="3">
    <source>
        <dbReference type="ARBA" id="ARBA00022839"/>
    </source>
</evidence>
<protein>
    <submittedName>
        <fullName evidence="5">Exonuclease domain-containing protein</fullName>
    </submittedName>
</protein>
<dbReference type="SMART" id="SM00479">
    <property type="entry name" value="EXOIII"/>
    <property type="match status" value="1"/>
</dbReference>
<gene>
    <name evidence="5" type="ORF">EOI86_14290</name>
</gene>
<accession>A0A3S2Z7E0</accession>
<dbReference type="InterPro" id="IPR047201">
    <property type="entry name" value="ERI-1_3'hExo-like"/>
</dbReference>
<dbReference type="InterPro" id="IPR051274">
    <property type="entry name" value="3-5_Exoribonuclease"/>
</dbReference>
<reference evidence="6" key="1">
    <citation type="submission" date="2019-01" db="EMBL/GenBank/DDBJ databases">
        <title>Gri0909 isolated from a small marine red alga.</title>
        <authorList>
            <person name="Kim J."/>
            <person name="Jeong S.E."/>
            <person name="Jeon C.O."/>
        </authorList>
    </citation>
    <scope>NUCLEOTIDE SEQUENCE [LARGE SCALE GENOMIC DNA]</scope>
    <source>
        <strain evidence="6">Gri0909</strain>
    </source>
</reference>
<evidence type="ECO:0000256" key="1">
    <source>
        <dbReference type="ARBA" id="ARBA00022722"/>
    </source>
</evidence>
<comment type="caution">
    <text evidence="5">The sequence shown here is derived from an EMBL/GenBank/DDBJ whole genome shotgun (WGS) entry which is preliminary data.</text>
</comment>